<evidence type="ECO:0000313" key="2">
    <source>
        <dbReference type="EMBL" id="GGP03227.1"/>
    </source>
</evidence>
<dbReference type="SUPFAM" id="SSF48452">
    <property type="entry name" value="TPR-like"/>
    <property type="match status" value="1"/>
</dbReference>
<dbReference type="InterPro" id="IPR001387">
    <property type="entry name" value="Cro/C1-type_HTH"/>
</dbReference>
<dbReference type="RefSeq" id="WP_225277136.1">
    <property type="nucleotide sequence ID" value="NZ_BMNK01000002.1"/>
</dbReference>
<dbReference type="Proteomes" id="UP000660745">
    <property type="component" value="Unassembled WGS sequence"/>
</dbReference>
<name>A0A918A253_9ACTN</name>
<dbReference type="CDD" id="cd00093">
    <property type="entry name" value="HTH_XRE"/>
    <property type="match status" value="1"/>
</dbReference>
<sequence>MPRTGMNVRLHEWRQKARLTRAEMAKMINLSKSGIKYKLTCDEERLRRWEAGEVAWPREPYRLALTEVTHLDPEDLGFAPVKRGPAKAENEQLPHSSSLANIGTNLAALRDKGDFERQLSAPADEGTLVVPGRAPDGRIIFLSVSRRTFLQGLGVGLAGIMPSENTSLPVSPARRLATATGDLSPVEHLQQVRKVLIDNDNLLGPLNTIPAVQQQITAIHQLRQAARGTDRHRLLRLQAEYCEFCGWLYHDAGDFQAAQYWADRALELSHAIADRDMTTFILARKSQLAGDMGDAVTAIDLAEAASTLARPGSKLEALAPTYGGYGHALRNDGDAARRELDRAHELLLNVSDDPHSPWGVWLDEPYLEAQRARSNAELGRFSEAVEGFRYATAAVPPSFRRDLGVYLSRESIAHAGAGEPEQAANVAMSALCIAEETGSARIINELLKLDQQLQPWRSAPLVADLHTALRGTVLRQA</sequence>
<comment type="caution">
    <text evidence="2">The sequence shown here is derived from an EMBL/GenBank/DDBJ whole genome shotgun (WGS) entry which is preliminary data.</text>
</comment>
<dbReference type="AlphaFoldDB" id="A0A918A253"/>
<evidence type="ECO:0000259" key="1">
    <source>
        <dbReference type="PROSITE" id="PS50943"/>
    </source>
</evidence>
<dbReference type="InterPro" id="IPR011990">
    <property type="entry name" value="TPR-like_helical_dom_sf"/>
</dbReference>
<dbReference type="EMBL" id="BMNK01000002">
    <property type="protein sequence ID" value="GGP03227.1"/>
    <property type="molecule type" value="Genomic_DNA"/>
</dbReference>
<accession>A0A918A253</accession>
<keyword evidence="3" id="KW-1185">Reference proteome</keyword>
<reference evidence="2" key="2">
    <citation type="submission" date="2020-09" db="EMBL/GenBank/DDBJ databases">
        <authorList>
            <person name="Sun Q."/>
            <person name="Zhou Y."/>
        </authorList>
    </citation>
    <scope>NUCLEOTIDE SEQUENCE</scope>
    <source>
        <strain evidence="2">CGMCC 4.7430</strain>
    </source>
</reference>
<gene>
    <name evidence="2" type="ORF">GCM10012278_13600</name>
</gene>
<dbReference type="PROSITE" id="PS50943">
    <property type="entry name" value="HTH_CROC1"/>
    <property type="match status" value="1"/>
</dbReference>
<protein>
    <recommendedName>
        <fullName evidence="1">HTH cro/C1-type domain-containing protein</fullName>
    </recommendedName>
</protein>
<dbReference type="Gene3D" id="1.25.40.10">
    <property type="entry name" value="Tetratricopeptide repeat domain"/>
    <property type="match status" value="1"/>
</dbReference>
<proteinExistence type="predicted"/>
<evidence type="ECO:0000313" key="3">
    <source>
        <dbReference type="Proteomes" id="UP000660745"/>
    </source>
</evidence>
<organism evidence="2 3">
    <name type="scientific">Nonomuraea glycinis</name>
    <dbReference type="NCBI Taxonomy" id="2047744"/>
    <lineage>
        <taxon>Bacteria</taxon>
        <taxon>Bacillati</taxon>
        <taxon>Actinomycetota</taxon>
        <taxon>Actinomycetes</taxon>
        <taxon>Streptosporangiales</taxon>
        <taxon>Streptosporangiaceae</taxon>
        <taxon>Nonomuraea</taxon>
    </lineage>
</organism>
<reference evidence="2" key="1">
    <citation type="journal article" date="2014" name="Int. J. Syst. Evol. Microbiol.">
        <title>Complete genome sequence of Corynebacterium casei LMG S-19264T (=DSM 44701T), isolated from a smear-ripened cheese.</title>
        <authorList>
            <consortium name="US DOE Joint Genome Institute (JGI-PGF)"/>
            <person name="Walter F."/>
            <person name="Albersmeier A."/>
            <person name="Kalinowski J."/>
            <person name="Ruckert C."/>
        </authorList>
    </citation>
    <scope>NUCLEOTIDE SEQUENCE</scope>
    <source>
        <strain evidence="2">CGMCC 4.7430</strain>
    </source>
</reference>
<feature type="domain" description="HTH cro/C1-type" evidence="1">
    <location>
        <begin position="10"/>
        <end position="35"/>
    </location>
</feature>